<dbReference type="Proteomes" id="UP000247591">
    <property type="component" value="Unassembled WGS sequence"/>
</dbReference>
<accession>A0A318RIP2</accession>
<sequence length="92" mass="10200">MTGGLPNGAAMLEQLDAAQRDLLTAVLRRRDPELESEVAGWTSPTTAQIGRLAQALQTETATSTDEDWEPTEYGKSVHRLMVDIMNLWPYPD</sequence>
<evidence type="ECO:0000313" key="1">
    <source>
        <dbReference type="EMBL" id="PYE13478.1"/>
    </source>
</evidence>
<dbReference type="AlphaFoldDB" id="A0A318RIP2"/>
<comment type="caution">
    <text evidence="1">The sequence shown here is derived from an EMBL/GenBank/DDBJ whole genome shotgun (WGS) entry which is preliminary data.</text>
</comment>
<protein>
    <submittedName>
        <fullName evidence="1">Uncharacterized protein</fullName>
    </submittedName>
</protein>
<proteinExistence type="predicted"/>
<organism evidence="1 2">
    <name type="scientific">Williamsia limnetica</name>
    <dbReference type="NCBI Taxonomy" id="882452"/>
    <lineage>
        <taxon>Bacteria</taxon>
        <taxon>Bacillati</taxon>
        <taxon>Actinomycetota</taxon>
        <taxon>Actinomycetes</taxon>
        <taxon>Mycobacteriales</taxon>
        <taxon>Nocardiaceae</taxon>
        <taxon>Williamsia</taxon>
    </lineage>
</organism>
<evidence type="ECO:0000313" key="2">
    <source>
        <dbReference type="Proteomes" id="UP000247591"/>
    </source>
</evidence>
<dbReference type="EMBL" id="QJSP01000016">
    <property type="protein sequence ID" value="PYE13478.1"/>
    <property type="molecule type" value="Genomic_DNA"/>
</dbReference>
<reference evidence="1 2" key="1">
    <citation type="submission" date="2018-06" db="EMBL/GenBank/DDBJ databases">
        <title>Genomic Encyclopedia of Type Strains, Phase IV (KMG-IV): sequencing the most valuable type-strain genomes for metagenomic binning, comparative biology and taxonomic classification.</title>
        <authorList>
            <person name="Goeker M."/>
        </authorList>
    </citation>
    <scope>NUCLEOTIDE SEQUENCE [LARGE SCALE GENOMIC DNA]</scope>
    <source>
        <strain evidence="1 2">DSM 45521</strain>
    </source>
</reference>
<name>A0A318RIP2_WILLI</name>
<keyword evidence="2" id="KW-1185">Reference proteome</keyword>
<gene>
    <name evidence="1" type="ORF">DFR67_11632</name>
</gene>